<evidence type="ECO:0000256" key="4">
    <source>
        <dbReference type="ARBA" id="ARBA00023163"/>
    </source>
</evidence>
<dbReference type="InterPro" id="IPR013325">
    <property type="entry name" value="RNA_pol_sigma_r2"/>
</dbReference>
<dbReference type="Pfam" id="PF08281">
    <property type="entry name" value="Sigma70_r4_2"/>
    <property type="match status" value="1"/>
</dbReference>
<evidence type="ECO:0000256" key="1">
    <source>
        <dbReference type="ARBA" id="ARBA00010641"/>
    </source>
</evidence>
<dbReference type="InterPro" id="IPR014284">
    <property type="entry name" value="RNA_pol_sigma-70_dom"/>
</dbReference>
<feature type="domain" description="RNA polymerase sigma factor 70 region 4 type 2" evidence="6">
    <location>
        <begin position="114"/>
        <end position="165"/>
    </location>
</feature>
<comment type="similarity">
    <text evidence="1">Belongs to the sigma-70 factor family. ECF subfamily.</text>
</comment>
<keyword evidence="4" id="KW-0804">Transcription</keyword>
<reference evidence="7 8" key="1">
    <citation type="submission" date="2016-10" db="EMBL/GenBank/DDBJ databases">
        <authorList>
            <person name="de Groot N.N."/>
        </authorList>
    </citation>
    <scope>NUCLEOTIDE SEQUENCE [LARGE SCALE GENOMIC DNA]</scope>
    <source>
        <strain evidence="7 8">DSM 44149</strain>
    </source>
</reference>
<dbReference type="STRING" id="211114.SAMN04489726_3178"/>
<feature type="domain" description="RNA polymerase sigma-70 region 2" evidence="5">
    <location>
        <begin position="13"/>
        <end position="79"/>
    </location>
</feature>
<dbReference type="GO" id="GO:0003677">
    <property type="term" value="F:DNA binding"/>
    <property type="evidence" value="ECO:0007669"/>
    <property type="project" value="InterPro"/>
</dbReference>
<dbReference type="OrthoDB" id="5518337at2"/>
<accession>A0A1G9VQV4</accession>
<dbReference type="InterPro" id="IPR007627">
    <property type="entry name" value="RNA_pol_sigma70_r2"/>
</dbReference>
<keyword evidence="8" id="KW-1185">Reference proteome</keyword>
<dbReference type="PANTHER" id="PTHR43133:SF62">
    <property type="entry name" value="RNA POLYMERASE SIGMA FACTOR SIGZ"/>
    <property type="match status" value="1"/>
</dbReference>
<evidence type="ECO:0000259" key="5">
    <source>
        <dbReference type="Pfam" id="PF04542"/>
    </source>
</evidence>
<dbReference type="Gene3D" id="1.10.1740.10">
    <property type="match status" value="1"/>
</dbReference>
<dbReference type="EMBL" id="LT629701">
    <property type="protein sequence ID" value="SDM74487.1"/>
    <property type="molecule type" value="Genomic_DNA"/>
</dbReference>
<keyword evidence="3" id="KW-0731">Sigma factor</keyword>
<evidence type="ECO:0000259" key="6">
    <source>
        <dbReference type="Pfam" id="PF08281"/>
    </source>
</evidence>
<sequence length="186" mass="20610">MSDLDGLPALAELYDEHARPLHGYLSRRVGPDVADDLVADTFLLLWEHRQRYDPSRASPKAWLYGLATNVLRGHTRTEVRRLRALARHGGRRVAAGELSNRVADIADARHLAGRLAKAIAGLRVEERDVLLMVAWADLAPAEIAEVLDVPVGTVRSWLHRARNKLRGLVDGATEGISDEQEANRHA</sequence>
<organism evidence="7 8">
    <name type="scientific">Allokutzneria albata</name>
    <name type="common">Kibdelosporangium albatum</name>
    <dbReference type="NCBI Taxonomy" id="211114"/>
    <lineage>
        <taxon>Bacteria</taxon>
        <taxon>Bacillati</taxon>
        <taxon>Actinomycetota</taxon>
        <taxon>Actinomycetes</taxon>
        <taxon>Pseudonocardiales</taxon>
        <taxon>Pseudonocardiaceae</taxon>
        <taxon>Allokutzneria</taxon>
    </lineage>
</organism>
<dbReference type="Gene3D" id="1.10.10.10">
    <property type="entry name" value="Winged helix-like DNA-binding domain superfamily/Winged helix DNA-binding domain"/>
    <property type="match status" value="1"/>
</dbReference>
<dbReference type="Pfam" id="PF04542">
    <property type="entry name" value="Sigma70_r2"/>
    <property type="match status" value="1"/>
</dbReference>
<dbReference type="RefSeq" id="WP_052407686.1">
    <property type="nucleotide sequence ID" value="NZ_JOEF01000019.1"/>
</dbReference>
<evidence type="ECO:0000313" key="7">
    <source>
        <dbReference type="EMBL" id="SDM74487.1"/>
    </source>
</evidence>
<keyword evidence="2" id="KW-0805">Transcription regulation</keyword>
<dbReference type="PANTHER" id="PTHR43133">
    <property type="entry name" value="RNA POLYMERASE ECF-TYPE SIGMA FACTO"/>
    <property type="match status" value="1"/>
</dbReference>
<dbReference type="InterPro" id="IPR013324">
    <property type="entry name" value="RNA_pol_sigma_r3/r4-like"/>
</dbReference>
<dbReference type="NCBIfam" id="TIGR02937">
    <property type="entry name" value="sigma70-ECF"/>
    <property type="match status" value="1"/>
</dbReference>
<dbReference type="AlphaFoldDB" id="A0A1G9VQV4"/>
<dbReference type="SUPFAM" id="SSF88659">
    <property type="entry name" value="Sigma3 and sigma4 domains of RNA polymerase sigma factors"/>
    <property type="match status" value="1"/>
</dbReference>
<dbReference type="CDD" id="cd06171">
    <property type="entry name" value="Sigma70_r4"/>
    <property type="match status" value="1"/>
</dbReference>
<gene>
    <name evidence="7" type="ORF">SAMN04489726_3178</name>
</gene>
<name>A0A1G9VQV4_ALLAB</name>
<dbReference type="SUPFAM" id="SSF88946">
    <property type="entry name" value="Sigma2 domain of RNA polymerase sigma factors"/>
    <property type="match status" value="1"/>
</dbReference>
<dbReference type="InterPro" id="IPR039425">
    <property type="entry name" value="RNA_pol_sigma-70-like"/>
</dbReference>
<dbReference type="Proteomes" id="UP000183376">
    <property type="component" value="Chromosome I"/>
</dbReference>
<dbReference type="eggNOG" id="COG1595">
    <property type="taxonomic scope" value="Bacteria"/>
</dbReference>
<dbReference type="GO" id="GO:0006352">
    <property type="term" value="P:DNA-templated transcription initiation"/>
    <property type="evidence" value="ECO:0007669"/>
    <property type="project" value="InterPro"/>
</dbReference>
<evidence type="ECO:0000256" key="2">
    <source>
        <dbReference type="ARBA" id="ARBA00023015"/>
    </source>
</evidence>
<evidence type="ECO:0000256" key="3">
    <source>
        <dbReference type="ARBA" id="ARBA00023082"/>
    </source>
</evidence>
<dbReference type="GO" id="GO:0016987">
    <property type="term" value="F:sigma factor activity"/>
    <property type="evidence" value="ECO:0007669"/>
    <property type="project" value="UniProtKB-KW"/>
</dbReference>
<protein>
    <submittedName>
        <fullName evidence="7">RNA polymerase sigma-70 factor, ECF subfamily</fullName>
    </submittedName>
</protein>
<dbReference type="InterPro" id="IPR036388">
    <property type="entry name" value="WH-like_DNA-bd_sf"/>
</dbReference>
<evidence type="ECO:0000313" key="8">
    <source>
        <dbReference type="Proteomes" id="UP000183376"/>
    </source>
</evidence>
<proteinExistence type="inferred from homology"/>
<dbReference type="InterPro" id="IPR013249">
    <property type="entry name" value="RNA_pol_sigma70_r4_t2"/>
</dbReference>